<evidence type="ECO:0000313" key="2">
    <source>
        <dbReference type="Proteomes" id="UP000308092"/>
    </source>
</evidence>
<dbReference type="AlphaFoldDB" id="A0A4S3IXV1"/>
<reference evidence="1 2" key="1">
    <citation type="submission" date="2019-03" db="EMBL/GenBank/DDBJ databases">
        <title>The genome sequence of a newly discovered highly antifungal drug resistant Aspergillus species, Aspergillus tanneri NIH 1004.</title>
        <authorList>
            <person name="Mounaud S."/>
            <person name="Singh I."/>
            <person name="Joardar V."/>
            <person name="Pakala S."/>
            <person name="Pakala S."/>
            <person name="Venepally P."/>
            <person name="Hoover J."/>
            <person name="Nierman W."/>
            <person name="Chung J."/>
            <person name="Losada L."/>
        </authorList>
    </citation>
    <scope>NUCLEOTIDE SEQUENCE [LARGE SCALE GENOMIC DNA]</scope>
    <source>
        <strain evidence="1 2">NIH1004</strain>
    </source>
</reference>
<gene>
    <name evidence="1" type="ORF">EYZ11_013358</name>
</gene>
<keyword evidence="2" id="KW-1185">Reference proteome</keyword>
<name>A0A4S3IXV1_9EURO</name>
<dbReference type="VEuPathDB" id="FungiDB:EYZ11_013358"/>
<organism evidence="1 2">
    <name type="scientific">Aspergillus tanneri</name>
    <dbReference type="NCBI Taxonomy" id="1220188"/>
    <lineage>
        <taxon>Eukaryota</taxon>
        <taxon>Fungi</taxon>
        <taxon>Dikarya</taxon>
        <taxon>Ascomycota</taxon>
        <taxon>Pezizomycotina</taxon>
        <taxon>Eurotiomycetes</taxon>
        <taxon>Eurotiomycetidae</taxon>
        <taxon>Eurotiales</taxon>
        <taxon>Aspergillaceae</taxon>
        <taxon>Aspergillus</taxon>
        <taxon>Aspergillus subgen. Circumdati</taxon>
    </lineage>
</organism>
<dbReference type="EMBL" id="SOSA01001396">
    <property type="protein sequence ID" value="THC87196.1"/>
    <property type="molecule type" value="Genomic_DNA"/>
</dbReference>
<sequence>MFGFIIAKPGLDCMDESAEEPAFRSGLDLL</sequence>
<evidence type="ECO:0000313" key="1">
    <source>
        <dbReference type="EMBL" id="THC87196.1"/>
    </source>
</evidence>
<proteinExistence type="predicted"/>
<protein>
    <submittedName>
        <fullName evidence="1">Uncharacterized protein</fullName>
    </submittedName>
</protein>
<dbReference type="Proteomes" id="UP000308092">
    <property type="component" value="Unassembled WGS sequence"/>
</dbReference>
<comment type="caution">
    <text evidence="1">The sequence shown here is derived from an EMBL/GenBank/DDBJ whole genome shotgun (WGS) entry which is preliminary data.</text>
</comment>
<accession>A0A4S3IXV1</accession>